<dbReference type="GO" id="GO:0046872">
    <property type="term" value="F:metal ion binding"/>
    <property type="evidence" value="ECO:0007669"/>
    <property type="project" value="UniProtKB-KW"/>
</dbReference>
<feature type="domain" description="Rhodanese" evidence="2">
    <location>
        <begin position="370"/>
        <end position="451"/>
    </location>
</feature>
<sequence length="455" mass="50014">MIIRQFFIPGIAHSSYLLGGVSSCMIIDPARDPDIYIQAADEEGFRITGILETHLHADFISGHLDLHERTGAPIYAPKSAGCVFPHIPVSEGSTITLDDCSISVIETPGHTPEHVSYIVTHMSRGDEPAALFPGDTLFVGDVGRPDLFPGRAHELASALYDSLHEKIMKLPDYCEVYPAHGAGSFCGRSLSAKRTTTIGYERRFNQILQIHDKEAFINELTKNMPPSPDHFSRCSDENRRGPALLSTLPPVRGISPRAGKDLMTQGACEVLDSRRYDAFGSLHIPKSWNIDGEMNFSTFTGWVIPPDRDILLAVHRPDEIPKITLMLHRVGIDRIIGYVEGGVWGWALAGHELDHVQTISVQELAALLKADKELIVLDVRTGAEFAGYHIPGSVNIHWPDLRTRYSELSREKRIAVLCATGARSSMACSILKRNGFSNILNVAGGYTGWVAGGFQ</sequence>
<accession>Q2FU52</accession>
<evidence type="ECO:0000313" key="3">
    <source>
        <dbReference type="EMBL" id="ABD42191.1"/>
    </source>
</evidence>
<dbReference type="HOGENOM" id="CLU_030571_7_1_2"/>
<keyword evidence="1" id="KW-0479">Metal-binding</keyword>
<dbReference type="CDD" id="cd00158">
    <property type="entry name" value="RHOD"/>
    <property type="match status" value="1"/>
</dbReference>
<dbReference type="InterPro" id="IPR001279">
    <property type="entry name" value="Metallo-B-lactamas"/>
</dbReference>
<dbReference type="SUPFAM" id="SSF56281">
    <property type="entry name" value="Metallo-hydrolase/oxidoreductase"/>
    <property type="match status" value="1"/>
</dbReference>
<dbReference type="PANTHER" id="PTHR43084">
    <property type="entry name" value="PERSULFIDE DIOXYGENASE ETHE1"/>
    <property type="match status" value="1"/>
</dbReference>
<dbReference type="Pfam" id="PF00581">
    <property type="entry name" value="Rhodanese"/>
    <property type="match status" value="1"/>
</dbReference>
<dbReference type="GO" id="GO:0070813">
    <property type="term" value="P:hydrogen sulfide metabolic process"/>
    <property type="evidence" value="ECO:0007669"/>
    <property type="project" value="TreeGrafter"/>
</dbReference>
<dbReference type="InterPro" id="IPR001763">
    <property type="entry name" value="Rhodanese-like_dom"/>
</dbReference>
<dbReference type="Gene3D" id="3.40.250.10">
    <property type="entry name" value="Rhodanese-like domain"/>
    <property type="match status" value="2"/>
</dbReference>
<evidence type="ECO:0000313" key="4">
    <source>
        <dbReference type="Proteomes" id="UP000001941"/>
    </source>
</evidence>
<dbReference type="InterPro" id="IPR036873">
    <property type="entry name" value="Rhodanese-like_dom_sf"/>
</dbReference>
<evidence type="ECO:0000256" key="1">
    <source>
        <dbReference type="ARBA" id="ARBA00022723"/>
    </source>
</evidence>
<dbReference type="RefSeq" id="WP_011449449.1">
    <property type="nucleotide sequence ID" value="NC_007796.1"/>
</dbReference>
<dbReference type="PANTHER" id="PTHR43084:SF1">
    <property type="entry name" value="PERSULFIDE DIOXYGENASE ETHE1, MITOCHONDRIAL"/>
    <property type="match status" value="1"/>
</dbReference>
<dbReference type="CDD" id="cd07724">
    <property type="entry name" value="POD-like_MBL-fold"/>
    <property type="match status" value="1"/>
</dbReference>
<dbReference type="KEGG" id="mhu:Mhun_2491"/>
<dbReference type="InterPro" id="IPR044528">
    <property type="entry name" value="POD-like_MBL-fold"/>
</dbReference>
<dbReference type="InterPro" id="IPR051682">
    <property type="entry name" value="Mito_Persulfide_Diox"/>
</dbReference>
<dbReference type="Proteomes" id="UP000001941">
    <property type="component" value="Chromosome"/>
</dbReference>
<dbReference type="AlphaFoldDB" id="Q2FU52"/>
<dbReference type="InParanoid" id="Q2FU52"/>
<organism evidence="3 4">
    <name type="scientific">Methanospirillum hungatei JF-1 (strain ATCC 27890 / DSM 864 / NBRC 100397 / JF-1)</name>
    <dbReference type="NCBI Taxonomy" id="323259"/>
    <lineage>
        <taxon>Archaea</taxon>
        <taxon>Methanobacteriati</taxon>
        <taxon>Methanobacteriota</taxon>
        <taxon>Stenosarchaea group</taxon>
        <taxon>Methanomicrobia</taxon>
        <taxon>Methanomicrobiales</taxon>
        <taxon>Methanospirillaceae</taxon>
        <taxon>Methanospirillum</taxon>
    </lineage>
</organism>
<dbReference type="eggNOG" id="arCOG02021">
    <property type="taxonomic scope" value="Archaea"/>
</dbReference>
<dbReference type="SUPFAM" id="SSF52821">
    <property type="entry name" value="Rhodanese/Cell cycle control phosphatase"/>
    <property type="match status" value="2"/>
</dbReference>
<protein>
    <submittedName>
        <fullName evidence="3">Beta-lactamase-like protein</fullName>
    </submittedName>
</protein>
<proteinExistence type="predicted"/>
<dbReference type="PROSITE" id="PS51257">
    <property type="entry name" value="PROKAR_LIPOPROTEIN"/>
    <property type="match status" value="1"/>
</dbReference>
<dbReference type="InterPro" id="IPR036866">
    <property type="entry name" value="RibonucZ/Hydroxyglut_hydro"/>
</dbReference>
<dbReference type="OrthoDB" id="9180at2157"/>
<dbReference type="Gene3D" id="3.60.15.10">
    <property type="entry name" value="Ribonuclease Z/Hydroxyacylglutathione hydrolase-like"/>
    <property type="match status" value="1"/>
</dbReference>
<dbReference type="GO" id="GO:0006749">
    <property type="term" value="P:glutathione metabolic process"/>
    <property type="evidence" value="ECO:0007669"/>
    <property type="project" value="InterPro"/>
</dbReference>
<dbReference type="GO" id="GO:0050313">
    <property type="term" value="F:sulfur dioxygenase activity"/>
    <property type="evidence" value="ECO:0007669"/>
    <property type="project" value="InterPro"/>
</dbReference>
<gene>
    <name evidence="3" type="ordered locus">Mhun_2491</name>
</gene>
<dbReference type="STRING" id="323259.Mhun_2491"/>
<dbReference type="Pfam" id="PF00753">
    <property type="entry name" value="Lactamase_B"/>
    <property type="match status" value="1"/>
</dbReference>
<dbReference type="EMBL" id="CP000254">
    <property type="protein sequence ID" value="ABD42191.1"/>
    <property type="molecule type" value="Genomic_DNA"/>
</dbReference>
<name>Q2FU52_METHJ</name>
<reference evidence="4" key="1">
    <citation type="journal article" date="2016" name="Stand. Genomic Sci.">
        <title>Complete genome sequence of Methanospirillum hungatei type strain JF1.</title>
        <authorList>
            <person name="Gunsalus R.P."/>
            <person name="Cook L.E."/>
            <person name="Crable B."/>
            <person name="Rohlin L."/>
            <person name="McDonald E."/>
            <person name="Mouttaki H."/>
            <person name="Sieber J.R."/>
            <person name="Poweleit N."/>
            <person name="Zhou H."/>
            <person name="Lapidus A.L."/>
            <person name="Daligault H.E."/>
            <person name="Land M."/>
            <person name="Gilna P."/>
            <person name="Ivanova N."/>
            <person name="Kyrpides N."/>
            <person name="Culley D.E."/>
            <person name="McInerney M.J."/>
        </authorList>
    </citation>
    <scope>NUCLEOTIDE SEQUENCE [LARGE SCALE GENOMIC DNA]</scope>
    <source>
        <strain evidence="4">ATCC 27890 / DSM 864 / NBRC 100397 / JF-1</strain>
    </source>
</reference>
<dbReference type="GeneID" id="3924797"/>
<keyword evidence="4" id="KW-1185">Reference proteome</keyword>
<evidence type="ECO:0000259" key="2">
    <source>
        <dbReference type="PROSITE" id="PS50206"/>
    </source>
</evidence>
<dbReference type="FunFam" id="3.60.15.10:FF:000030">
    <property type="entry name" value="Metallo-beta-lactamase family protein"/>
    <property type="match status" value="1"/>
</dbReference>
<dbReference type="SMART" id="SM00450">
    <property type="entry name" value="RHOD"/>
    <property type="match status" value="2"/>
</dbReference>
<dbReference type="PROSITE" id="PS50206">
    <property type="entry name" value="RHODANESE_3"/>
    <property type="match status" value="1"/>
</dbReference>
<dbReference type="eggNOG" id="arCOG00517">
    <property type="taxonomic scope" value="Archaea"/>
</dbReference>
<dbReference type="SMART" id="SM00849">
    <property type="entry name" value="Lactamase_B"/>
    <property type="match status" value="1"/>
</dbReference>
<dbReference type="EnsemblBacteria" id="ABD42191">
    <property type="protein sequence ID" value="ABD42191"/>
    <property type="gene ID" value="Mhun_2491"/>
</dbReference>